<dbReference type="AlphaFoldDB" id="A0A1H7N121"/>
<sequence length="62" mass="6875">MALWGAGVVEKAGWGAADCRACAEEWGLNSSETVVILRLLPLLKYWCPRQDPDRTSQVQIKS</sequence>
<gene>
    <name evidence="1" type="ORF">SAMN05216387_10618</name>
</gene>
<evidence type="ECO:0000313" key="1">
    <source>
        <dbReference type="EMBL" id="SEL17200.1"/>
    </source>
</evidence>
<reference evidence="1 2" key="1">
    <citation type="submission" date="2016-10" db="EMBL/GenBank/DDBJ databases">
        <authorList>
            <person name="de Groot N.N."/>
        </authorList>
    </citation>
    <scope>NUCLEOTIDE SEQUENCE [LARGE SCALE GENOMIC DNA]</scope>
    <source>
        <strain evidence="1 2">Nv1</strain>
    </source>
</reference>
<evidence type="ECO:0000313" key="2">
    <source>
        <dbReference type="Proteomes" id="UP000198620"/>
    </source>
</evidence>
<keyword evidence="2" id="KW-1185">Reference proteome</keyword>
<accession>A0A1H7N121</accession>
<dbReference type="Proteomes" id="UP000198620">
    <property type="component" value="Unassembled WGS sequence"/>
</dbReference>
<organism evidence="1 2">
    <name type="scientific">Nitrosovibrio tenuis</name>
    <dbReference type="NCBI Taxonomy" id="1233"/>
    <lineage>
        <taxon>Bacteria</taxon>
        <taxon>Pseudomonadati</taxon>
        <taxon>Pseudomonadota</taxon>
        <taxon>Betaproteobacteria</taxon>
        <taxon>Nitrosomonadales</taxon>
        <taxon>Nitrosomonadaceae</taxon>
        <taxon>Nitrosovibrio</taxon>
    </lineage>
</organism>
<protein>
    <submittedName>
        <fullName evidence="1">Uncharacterized protein</fullName>
    </submittedName>
</protein>
<dbReference type="EMBL" id="FOBH01000006">
    <property type="protein sequence ID" value="SEL17200.1"/>
    <property type="molecule type" value="Genomic_DNA"/>
</dbReference>
<proteinExistence type="predicted"/>
<name>A0A1H7N121_9PROT</name>